<dbReference type="PROSITE" id="PS51318">
    <property type="entry name" value="TAT"/>
    <property type="match status" value="1"/>
</dbReference>
<dbReference type="STRING" id="1348853.LK12_19590"/>
<dbReference type="InterPro" id="IPR050789">
    <property type="entry name" value="Diverse_Enzym_Activities"/>
</dbReference>
<dbReference type="Gene3D" id="3.40.710.10">
    <property type="entry name" value="DD-peptidase/beta-lactamase superfamily"/>
    <property type="match status" value="1"/>
</dbReference>
<comment type="caution">
    <text evidence="2">The sequence shown here is derived from an EMBL/GenBank/DDBJ whole genome shotgun (WGS) entry which is preliminary data.</text>
</comment>
<feature type="domain" description="Beta-lactamase-related" evidence="1">
    <location>
        <begin position="58"/>
        <end position="413"/>
    </location>
</feature>
<dbReference type="OrthoDB" id="9808046at2"/>
<dbReference type="Pfam" id="PF00144">
    <property type="entry name" value="Beta-lactamase"/>
    <property type="match status" value="1"/>
</dbReference>
<dbReference type="RefSeq" id="WP_039288039.1">
    <property type="nucleotide sequence ID" value="NZ_JTDI01000007.1"/>
</dbReference>
<keyword evidence="3" id="KW-1185">Reference proteome</keyword>
<evidence type="ECO:0000313" key="3">
    <source>
        <dbReference type="Proteomes" id="UP000031057"/>
    </source>
</evidence>
<dbReference type="AlphaFoldDB" id="A0A0B1ZJI1"/>
<dbReference type="PANTHER" id="PTHR43283">
    <property type="entry name" value="BETA-LACTAMASE-RELATED"/>
    <property type="match status" value="1"/>
</dbReference>
<dbReference type="PANTHER" id="PTHR43283:SF3">
    <property type="entry name" value="BETA-LACTAMASE FAMILY PROTEIN (AFU_ORTHOLOGUE AFUA_5G07500)"/>
    <property type="match status" value="1"/>
</dbReference>
<accession>A0A0B1ZJI1</accession>
<dbReference type="EMBL" id="JTDI01000007">
    <property type="protein sequence ID" value="KHK89346.1"/>
    <property type="molecule type" value="Genomic_DNA"/>
</dbReference>
<sequence>MIRDLQSLEAAMDRRMLLRLGACAGLGAALMPRLSLAAADPDLLPHVRTVIERWVGPGKFPGMVASLGIPGHDPQYVARGSEGFNDGDAVTADSLFRIYSMTKPVTGMAAMQLIDEGKLGLDQPLYEILPKYRDMMVQDTYDGSITELHPAPTPITIRQLLTHTSGIGYTIIQKGPIAKLMDEKGLIAGQVSRKEIPGLSRGKTVEGLDVFADRLAEVPLVADPGTRWSYSMGLDLMGRVIEVVSGKSFDAYLRETIFEPAGMTSTFFQVPPSDAKRLTTNYGAVKNVLVPIDPGETSIYLDPPPFPFGGAGLVSSPRDYDRFLRMLAQYGEIDGQRVLGELTVRTGTRDLLPPGLEIPELFGGNAGFGAGGRVGRGAEAGVYGWSGAAGTVGMVDMLHSLRSQIFVQFMPPNANDLLPEFQTALKADVMALLEKQ</sequence>
<dbReference type="SUPFAM" id="SSF56601">
    <property type="entry name" value="beta-lactamase/transpeptidase-like"/>
    <property type="match status" value="1"/>
</dbReference>
<protein>
    <submittedName>
        <fullName evidence="2">Beta-lactamase</fullName>
    </submittedName>
</protein>
<dbReference type="InterPro" id="IPR001466">
    <property type="entry name" value="Beta-lactam-related"/>
</dbReference>
<dbReference type="InterPro" id="IPR012338">
    <property type="entry name" value="Beta-lactam/transpept-like"/>
</dbReference>
<evidence type="ECO:0000313" key="2">
    <source>
        <dbReference type="EMBL" id="KHK89346.1"/>
    </source>
</evidence>
<dbReference type="Proteomes" id="UP000031057">
    <property type="component" value="Unassembled WGS sequence"/>
</dbReference>
<evidence type="ECO:0000259" key="1">
    <source>
        <dbReference type="Pfam" id="PF00144"/>
    </source>
</evidence>
<dbReference type="InterPro" id="IPR006311">
    <property type="entry name" value="TAT_signal"/>
</dbReference>
<gene>
    <name evidence="2" type="ORF">LK12_19590</name>
</gene>
<proteinExistence type="predicted"/>
<reference evidence="2 3" key="1">
    <citation type="submission" date="2014-10" db="EMBL/GenBank/DDBJ databases">
        <title>Genome sequence of Novosphingobium malaysiense MUSC 273(T).</title>
        <authorList>
            <person name="Lee L.-H."/>
        </authorList>
    </citation>
    <scope>NUCLEOTIDE SEQUENCE [LARGE SCALE GENOMIC DNA]</scope>
    <source>
        <strain evidence="2 3">MUSC 273</strain>
    </source>
</reference>
<name>A0A0B1ZJI1_9SPHN</name>
<organism evidence="2 3">
    <name type="scientific">Novosphingobium malaysiense</name>
    <dbReference type="NCBI Taxonomy" id="1348853"/>
    <lineage>
        <taxon>Bacteria</taxon>
        <taxon>Pseudomonadati</taxon>
        <taxon>Pseudomonadota</taxon>
        <taxon>Alphaproteobacteria</taxon>
        <taxon>Sphingomonadales</taxon>
        <taxon>Sphingomonadaceae</taxon>
        <taxon>Novosphingobium</taxon>
    </lineage>
</organism>